<evidence type="ECO:0000313" key="10">
    <source>
        <dbReference type="EMBL" id="TCT02617.1"/>
    </source>
</evidence>
<dbReference type="GO" id="GO:0022857">
    <property type="term" value="F:transmembrane transporter activity"/>
    <property type="evidence" value="ECO:0007669"/>
    <property type="project" value="InterPro"/>
</dbReference>
<comment type="subcellular location">
    <subcellularLocation>
        <location evidence="1">Cell membrane</location>
        <topology evidence="1">Multi-pass membrane protein</topology>
    </subcellularLocation>
</comment>
<keyword evidence="3" id="KW-1003">Cell membrane</keyword>
<gene>
    <name evidence="10" type="ORF">EDC64_11250</name>
</gene>
<keyword evidence="2" id="KW-0813">Transport</keyword>
<dbReference type="RefSeq" id="WP_132033697.1">
    <property type="nucleotide sequence ID" value="NZ_SMAI01000012.1"/>
</dbReference>
<evidence type="ECO:0000256" key="2">
    <source>
        <dbReference type="ARBA" id="ARBA00022448"/>
    </source>
</evidence>
<feature type="transmembrane region" description="Helical" evidence="8">
    <location>
        <begin position="250"/>
        <end position="267"/>
    </location>
</feature>
<evidence type="ECO:0000256" key="6">
    <source>
        <dbReference type="ARBA" id="ARBA00023136"/>
    </source>
</evidence>
<protein>
    <submittedName>
        <fullName evidence="10">Fusaric acid resistance family protein</fullName>
    </submittedName>
</protein>
<keyword evidence="5 8" id="KW-1133">Transmembrane helix</keyword>
<dbReference type="Proteomes" id="UP000294664">
    <property type="component" value="Unassembled WGS sequence"/>
</dbReference>
<feature type="transmembrane region" description="Helical" evidence="8">
    <location>
        <begin position="295"/>
        <end position="315"/>
    </location>
</feature>
<feature type="transmembrane region" description="Helical" evidence="8">
    <location>
        <begin position="102"/>
        <end position="118"/>
    </location>
</feature>
<proteinExistence type="inferred from homology"/>
<evidence type="ECO:0000256" key="7">
    <source>
        <dbReference type="ARBA" id="ARBA00043993"/>
    </source>
</evidence>
<evidence type="ECO:0000256" key="3">
    <source>
        <dbReference type="ARBA" id="ARBA00022475"/>
    </source>
</evidence>
<feature type="transmembrane region" description="Helical" evidence="8">
    <location>
        <begin position="125"/>
        <end position="143"/>
    </location>
</feature>
<reference evidence="10 11" key="1">
    <citation type="submission" date="2019-03" db="EMBL/GenBank/DDBJ databases">
        <title>Genomic Encyclopedia of Type Strains, Phase IV (KMG-IV): sequencing the most valuable type-strain genomes for metagenomic binning, comparative biology and taxonomic classification.</title>
        <authorList>
            <person name="Goeker M."/>
        </authorList>
    </citation>
    <scope>NUCLEOTIDE SEQUENCE [LARGE SCALE GENOMIC DNA]</scope>
    <source>
        <strain evidence="10 11">DSM 9035</strain>
    </source>
</reference>
<dbReference type="PANTHER" id="PTHR30509">
    <property type="entry name" value="P-HYDROXYBENZOIC ACID EFFLUX PUMP SUBUNIT-RELATED"/>
    <property type="match status" value="1"/>
</dbReference>
<name>A0A4R3LVW5_9HYPH</name>
<feature type="transmembrane region" description="Helical" evidence="8">
    <location>
        <begin position="20"/>
        <end position="50"/>
    </location>
</feature>
<evidence type="ECO:0000256" key="8">
    <source>
        <dbReference type="SAM" id="Phobius"/>
    </source>
</evidence>
<dbReference type="InterPro" id="IPR049453">
    <property type="entry name" value="Memb_transporter_dom"/>
</dbReference>
<feature type="transmembrane region" description="Helical" evidence="8">
    <location>
        <begin position="155"/>
        <end position="175"/>
    </location>
</feature>
<dbReference type="Pfam" id="PF04632">
    <property type="entry name" value="FUSC"/>
    <property type="match status" value="1"/>
</dbReference>
<keyword evidence="4 8" id="KW-0812">Transmembrane</keyword>
<accession>A0A4R3LVW5</accession>
<comment type="caution">
    <text evidence="10">The sequence shown here is derived from an EMBL/GenBank/DDBJ whole genome shotgun (WGS) entry which is preliminary data.</text>
</comment>
<evidence type="ECO:0000256" key="5">
    <source>
        <dbReference type="ARBA" id="ARBA00022989"/>
    </source>
</evidence>
<evidence type="ECO:0000256" key="4">
    <source>
        <dbReference type="ARBA" id="ARBA00022692"/>
    </source>
</evidence>
<evidence type="ECO:0000259" key="9">
    <source>
        <dbReference type="Pfam" id="PF13515"/>
    </source>
</evidence>
<dbReference type="OrthoDB" id="8005649at2"/>
<dbReference type="EMBL" id="SMAI01000012">
    <property type="protein sequence ID" value="TCT02617.1"/>
    <property type="molecule type" value="Genomic_DNA"/>
</dbReference>
<organism evidence="10 11">
    <name type="scientific">Aquabacter spiritensis</name>
    <dbReference type="NCBI Taxonomy" id="933073"/>
    <lineage>
        <taxon>Bacteria</taxon>
        <taxon>Pseudomonadati</taxon>
        <taxon>Pseudomonadota</taxon>
        <taxon>Alphaproteobacteria</taxon>
        <taxon>Hyphomicrobiales</taxon>
        <taxon>Xanthobacteraceae</taxon>
        <taxon>Aquabacter</taxon>
    </lineage>
</organism>
<feature type="transmembrane region" description="Helical" evidence="8">
    <location>
        <begin position="196"/>
        <end position="215"/>
    </location>
</feature>
<evidence type="ECO:0000313" key="11">
    <source>
        <dbReference type="Proteomes" id="UP000294664"/>
    </source>
</evidence>
<sequence length="368" mass="38599">MADARAPLTHRLAAGLRREFGVISFSGATASLAFRTAIAVVLAVLAALWLHLDNPYWAGITALGIIQQDLAASLARSIDRCLGTLAGAVIGYLGAHFVADHLMFQLICAGATIFGIYGQERSKHGYAALLMAGTVILVMFGAMETPDATLHVAVYRALEIMVGVAVACLVDYVFGPTGPALPAARKPGFFTRPIDRGLLVTAVTGGIATALIPVIWEGLQLPGLGQTPITAFVIMIGMRREPAWTALNRLAGCIVGGGFGLLCMRFIGDDPVAWIACLFAGLYVVAHVKHGKGDAAYVGYQAGIALIMAMVQGFAPSPDILPAINRLAGIMGGITVVLVSQPLIAPLVARGLAYLLDWDRLPSNTGDR</sequence>
<feature type="transmembrane region" description="Helical" evidence="8">
    <location>
        <begin position="273"/>
        <end position="288"/>
    </location>
</feature>
<evidence type="ECO:0000256" key="1">
    <source>
        <dbReference type="ARBA" id="ARBA00004651"/>
    </source>
</evidence>
<feature type="domain" description="Integral membrane bound transporter" evidence="9">
    <location>
        <begin position="219"/>
        <end position="339"/>
    </location>
</feature>
<keyword evidence="6 8" id="KW-0472">Membrane</keyword>
<comment type="similarity">
    <text evidence="7">Belongs to the YccS/YhfK family.</text>
</comment>
<keyword evidence="11" id="KW-1185">Reference proteome</keyword>
<dbReference type="InterPro" id="IPR006726">
    <property type="entry name" value="PHBA_efflux_AaeB/fusaric-R"/>
</dbReference>
<feature type="transmembrane region" description="Helical" evidence="8">
    <location>
        <begin position="327"/>
        <end position="349"/>
    </location>
</feature>
<dbReference type="PANTHER" id="PTHR30509:SF9">
    <property type="entry name" value="MULTIDRUG RESISTANCE PROTEIN MDTO"/>
    <property type="match status" value="1"/>
</dbReference>
<dbReference type="GO" id="GO:0005886">
    <property type="term" value="C:plasma membrane"/>
    <property type="evidence" value="ECO:0007669"/>
    <property type="project" value="UniProtKB-SubCell"/>
</dbReference>
<dbReference type="Pfam" id="PF13515">
    <property type="entry name" value="FUSC_2"/>
    <property type="match status" value="1"/>
</dbReference>
<dbReference type="AlphaFoldDB" id="A0A4R3LVW5"/>
<feature type="transmembrane region" description="Helical" evidence="8">
    <location>
        <begin position="221"/>
        <end position="238"/>
    </location>
</feature>